<feature type="compositionally biased region" description="Basic residues" evidence="7">
    <location>
        <begin position="2215"/>
        <end position="2232"/>
    </location>
</feature>
<evidence type="ECO:0000256" key="3">
    <source>
        <dbReference type="ARBA" id="ARBA00022722"/>
    </source>
</evidence>
<dbReference type="InterPro" id="IPR001969">
    <property type="entry name" value="Aspartic_peptidase_AS"/>
</dbReference>
<feature type="domain" description="Integrase catalytic" evidence="8">
    <location>
        <begin position="1860"/>
        <end position="2048"/>
    </location>
</feature>
<evidence type="ECO:0000256" key="5">
    <source>
        <dbReference type="ARBA" id="ARBA00022801"/>
    </source>
</evidence>
<dbReference type="PROSITE" id="PS00141">
    <property type="entry name" value="ASP_PROTEASE"/>
    <property type="match status" value="1"/>
</dbReference>
<feature type="compositionally biased region" description="Polar residues" evidence="7">
    <location>
        <begin position="722"/>
        <end position="745"/>
    </location>
</feature>
<dbReference type="Pfam" id="PF00078">
    <property type="entry name" value="RVT_1"/>
    <property type="match status" value="1"/>
</dbReference>
<dbReference type="InterPro" id="IPR012337">
    <property type="entry name" value="RNaseH-like_sf"/>
</dbReference>
<evidence type="ECO:0000259" key="8">
    <source>
        <dbReference type="PROSITE" id="PS50994"/>
    </source>
</evidence>
<dbReference type="STRING" id="1561998.A0A1I7U682"/>
<evidence type="ECO:0000256" key="7">
    <source>
        <dbReference type="SAM" id="MobiDB-lite"/>
    </source>
</evidence>
<dbReference type="Pfam" id="PF05380">
    <property type="entry name" value="Peptidase_A17"/>
    <property type="match status" value="1"/>
</dbReference>
<dbReference type="InterPro" id="IPR040676">
    <property type="entry name" value="DUF5641"/>
</dbReference>
<feature type="compositionally biased region" description="Polar residues" evidence="7">
    <location>
        <begin position="2191"/>
        <end position="2214"/>
    </location>
</feature>
<dbReference type="SUPFAM" id="SSF56672">
    <property type="entry name" value="DNA/RNA polymerases"/>
    <property type="match status" value="1"/>
</dbReference>
<dbReference type="SUPFAM" id="SSF53098">
    <property type="entry name" value="Ribonuclease H-like"/>
    <property type="match status" value="1"/>
</dbReference>
<keyword evidence="2" id="KW-0548">Nucleotidyltransferase</keyword>
<keyword evidence="5" id="KW-0378">Hydrolase</keyword>
<dbReference type="InterPro" id="IPR041588">
    <property type="entry name" value="Integrase_H2C2"/>
</dbReference>
<dbReference type="Gene3D" id="3.30.70.270">
    <property type="match status" value="1"/>
</dbReference>
<dbReference type="InterPro" id="IPR043128">
    <property type="entry name" value="Rev_trsase/Diguanyl_cyclase"/>
</dbReference>
<dbReference type="InterPro" id="IPR008042">
    <property type="entry name" value="Retrotrans_Pao"/>
</dbReference>
<feature type="region of interest" description="Disordered" evidence="7">
    <location>
        <begin position="405"/>
        <end position="424"/>
    </location>
</feature>
<feature type="region of interest" description="Disordered" evidence="7">
    <location>
        <begin position="2170"/>
        <end position="2257"/>
    </location>
</feature>
<dbReference type="Gene3D" id="3.30.420.10">
    <property type="entry name" value="Ribonuclease H-like superfamily/Ribonuclease H"/>
    <property type="match status" value="1"/>
</dbReference>
<keyword evidence="1" id="KW-0808">Transferase</keyword>
<evidence type="ECO:0000256" key="2">
    <source>
        <dbReference type="ARBA" id="ARBA00022695"/>
    </source>
</evidence>
<evidence type="ECO:0000256" key="6">
    <source>
        <dbReference type="ARBA" id="ARBA00022918"/>
    </source>
</evidence>
<dbReference type="InterPro" id="IPR000477">
    <property type="entry name" value="RT_dom"/>
</dbReference>
<dbReference type="InterPro" id="IPR036397">
    <property type="entry name" value="RNaseH_sf"/>
</dbReference>
<evidence type="ECO:0000256" key="1">
    <source>
        <dbReference type="ARBA" id="ARBA00022679"/>
    </source>
</evidence>
<dbReference type="PANTHER" id="PTHR47331:SF1">
    <property type="entry name" value="GAG-LIKE PROTEIN"/>
    <property type="match status" value="1"/>
</dbReference>
<dbReference type="PROSITE" id="PS50994">
    <property type="entry name" value="INTEGRASE"/>
    <property type="match status" value="1"/>
</dbReference>
<feature type="compositionally biased region" description="Polar residues" evidence="7">
    <location>
        <begin position="772"/>
        <end position="785"/>
    </location>
</feature>
<dbReference type="GO" id="GO:0003964">
    <property type="term" value="F:RNA-directed DNA polymerase activity"/>
    <property type="evidence" value="ECO:0007669"/>
    <property type="project" value="UniProtKB-KW"/>
</dbReference>
<dbReference type="Pfam" id="PF17921">
    <property type="entry name" value="Integrase_H2C2"/>
    <property type="match status" value="1"/>
</dbReference>
<dbReference type="GO" id="GO:0003676">
    <property type="term" value="F:nucleic acid binding"/>
    <property type="evidence" value="ECO:0007669"/>
    <property type="project" value="InterPro"/>
</dbReference>
<dbReference type="InterPro" id="IPR021109">
    <property type="entry name" value="Peptidase_aspartic_dom_sf"/>
</dbReference>
<feature type="region of interest" description="Disordered" evidence="7">
    <location>
        <begin position="699"/>
        <end position="745"/>
    </location>
</feature>
<keyword evidence="4" id="KW-0255">Endonuclease</keyword>
<protein>
    <submittedName>
        <fullName evidence="10">Integrase catalytic domain-containing protein</fullName>
    </submittedName>
</protein>
<dbReference type="Pfam" id="PF18701">
    <property type="entry name" value="DUF5641"/>
    <property type="match status" value="1"/>
</dbReference>
<feature type="compositionally biased region" description="Basic residues" evidence="7">
    <location>
        <begin position="699"/>
        <end position="708"/>
    </location>
</feature>
<feature type="compositionally biased region" description="Basic and acidic residues" evidence="7">
    <location>
        <begin position="2233"/>
        <end position="2244"/>
    </location>
</feature>
<keyword evidence="6" id="KW-0695">RNA-directed DNA polymerase</keyword>
<dbReference type="GO" id="GO:0004190">
    <property type="term" value="F:aspartic-type endopeptidase activity"/>
    <property type="evidence" value="ECO:0007669"/>
    <property type="project" value="InterPro"/>
</dbReference>
<dbReference type="Pfam" id="PF03564">
    <property type="entry name" value="DUF1759"/>
    <property type="match status" value="1"/>
</dbReference>
<dbReference type="PANTHER" id="PTHR47331">
    <property type="entry name" value="PHD-TYPE DOMAIN-CONTAINING PROTEIN"/>
    <property type="match status" value="1"/>
</dbReference>
<organism evidence="9 10">
    <name type="scientific">Caenorhabditis tropicalis</name>
    <dbReference type="NCBI Taxonomy" id="1561998"/>
    <lineage>
        <taxon>Eukaryota</taxon>
        <taxon>Metazoa</taxon>
        <taxon>Ecdysozoa</taxon>
        <taxon>Nematoda</taxon>
        <taxon>Chromadorea</taxon>
        <taxon>Rhabditida</taxon>
        <taxon>Rhabditina</taxon>
        <taxon>Rhabditomorpha</taxon>
        <taxon>Rhabditoidea</taxon>
        <taxon>Rhabditidae</taxon>
        <taxon>Peloderinae</taxon>
        <taxon>Caenorhabditis</taxon>
    </lineage>
</organism>
<dbReference type="Proteomes" id="UP000095282">
    <property type="component" value="Unplaced"/>
</dbReference>
<dbReference type="GO" id="GO:0006508">
    <property type="term" value="P:proteolysis"/>
    <property type="evidence" value="ECO:0007669"/>
    <property type="project" value="InterPro"/>
</dbReference>
<dbReference type="GO" id="GO:0004519">
    <property type="term" value="F:endonuclease activity"/>
    <property type="evidence" value="ECO:0007669"/>
    <property type="project" value="UniProtKB-KW"/>
</dbReference>
<dbReference type="WBParaSite" id="Csp11.Scaffold629.g15271.t2">
    <property type="protein sequence ID" value="Csp11.Scaffold629.g15271.t2"/>
    <property type="gene ID" value="Csp11.Scaffold629.g15271"/>
</dbReference>
<feature type="compositionally biased region" description="Low complexity" evidence="7">
    <location>
        <begin position="415"/>
        <end position="424"/>
    </location>
</feature>
<dbReference type="InterPro" id="IPR001584">
    <property type="entry name" value="Integrase_cat-core"/>
</dbReference>
<proteinExistence type="predicted"/>
<feature type="compositionally biased region" description="Basic and acidic residues" evidence="7">
    <location>
        <begin position="228"/>
        <end position="249"/>
    </location>
</feature>
<keyword evidence="3" id="KW-0540">Nuclease</keyword>
<accession>A0A1I7U682</accession>
<dbReference type="CDD" id="cd01644">
    <property type="entry name" value="RT_pepA17"/>
    <property type="match status" value="1"/>
</dbReference>
<sequence length="2296" mass="260489">MSTAGRKKDEQAGSKCLTRCLDRPNEVESETLNNEHASNCSQTVDMGSFTESVMKNERRAGMLFGQGFSNSVQTVTVLLNSDYRKYPKMTKAKKTHSDLRGIKGRITKELTKARTLVALIERDLAAQRSTMGALALMDYHLQLEDQLTLLEGLPMYAEEMIEGRKHLCSPKKIDANLADVEQHFESRGFGQLVERLRTLIKEVDNTRRSAEEQEVSRGKPPTGGTGAKKAEAGRVKEDVEKEARDESERSPSPTMENPEVRTGPSPSNPLNRDSSTSSHEIAEFADLLSRRLSSMEQTQQLLLETCDVFRKTMQGVQVQLERHEERWVKLDERLSSNEDKRKWRCSSFDEKTGRPIFSRFEDEGDSVHSVTNSPRRVEKEYSSPKQAEVIQRPPDQWKSQDHLLQAPNATPQSPPTVTVEEPSPVNQMSPINQVSPISQFAMDSFDGNPEEYDLFMQTFDLLVHQNDDIPVAMKHALLLKMLTGEAKKMMRSTTLTSDDYTTLRENLDRQFNRERDAQVYYADQLHSLIFDEQDYDKMEKDLNRFCVLANTLKNRGCQVDDPLFIRNFIRKLPEKLMGPVFKKNREKSRTFKEIVDITYNTLAEKRALSDAREEKKKTIGTDEVYALQTNGGKGGKGFKKARPCRLCASAEHKTHQCPKPVAEKREIVLDKKLSVNIVKDAITLPFVRSWMIRRRAKGASSCFRKRGRNPPLANESRPSLKLKSSASSGPGAQLNSSTFSDIGLKSSTQPQNIQLNSSTFLKVEVHQPSSPPEVQTTPCQSTVASMPQMSLTTKIETPLASIAEHKFPFEESGSDMKEESLQIYVSRHIDPDHTLPFMILHTPDGLPLRALVDSGASRSIVSSQAAKRLKFTPLEQRNLTFSGFISAAHTEKCTFYRVEFRDGDGKCWYTSMASYDKMNIRFTAPHLNQEEKKALQKQQFDLHSIEQLGRYNGEPIDLLLGNNILGNINQEMMTLSTGRLVVRTKLGPIVYPPVAKGALKQSSLEKPVGVTDEKKQIVVHTVDTPDYGSHQQDTRNVSNQKLAKLMEQQWNLEGIGVEPPEVVTDKERLNQEVLEQFKKSATRDEHNRIQVAFPFNGREDQLQDNLPVALKRLESLVKHQSPEIRSSYDEIIQTQKKSGIIEEVSPEEKPIGPVYHIPHDVVVKEDSNNTKLRIVLDASSHAKGQLSLNDCIHSGPSILQKIPGIMMRSRLQEFLMIADIEKAFHQVQIQPQFRDVTRFLWLKDPTKGVTRDNIVIYRFTRLPFGVNCSPFLLAVTILLHLDINPKAINKRIIENLYVDNVLVTTNTVKELKKSYDELKSTFDGMQMNLREFLCNSKEVMETIPIKDRAPNNWNKLLGHIWDSITDTITIKLAVPPAGRPTKREIVAFLAKNYDPTGMISPLVVKTKKLVTLLWEHEMKWNDQLPMELMPMWNEIVAQFTESSIVLPRQVVASYDYKEVELVMFSDASQDHYGAAGYLRFTHRDNTYSSKLIFSKSRVRPKRVGMTIPQMELLALEIATVIAIMLQQELHLPIKKITFFSDSTCVLHWVIHKLHDLQISTELRYVPTNANPADIATRGCSVEELRVNSLWNDGPSFIQKDRSQWPKMIDVSPADPRQFHVFVVTDDAVSRTEKDYCPAKINDNRTTQIATGTNKEEDIVQSIVPYSRTNDMKKLIHVMKWVGQFVHACVTKRNIRFPERKYSYSTQSMKRYAEADGRNDEVEKWKVVRDIIIVEHYRDSADRLQLAPPATFKPVVTETGLYRHARPFVNSKHPSHTEDMKMPIIIISKHPLAQLIVRESHVRLRHQGVKDVISDVQTKYWMEKIGSIVRKVRKECVTCQRLHARPYKYPYTEALPAVRSQLVAPFAFVGLDYFGPLRYKSNDISGKVWVLLVTCLVTRAVHLEIVQDNSTNSFIMALKRYFGRRGVPQSIMSDNAPSFKLGYSMMNADLKTLVNKSMTLTSFLADREIDIRLITPLSPWKGGIYERIVALVKNMLYKIIGRITISYLELESLVIEAEGILNSRPITANKIHIADAEPIRPIDYLIPKASLAVPEQKEAVVDQVVAGATEKVTRKLMESITAVRANLWNIFAHEYYALLRESPIKKAAYAKASPTPGTTVLIVTDKVARYHWPILVIQDLVHSKDGAVRAVKVKIGKKVLERSVNHLIPLELPAEESQDSDLDKSHAAGTQEAETGTQEPETSPQPHATPSPTITKKSRARPYLQRKAKKNQHERHPTGEEEPKGGTRIAGSSTTGGAVGFAVTRRGLDAFRKKSNRRRYSWSFLSSINRYSLCLSS</sequence>
<dbReference type="Gene3D" id="1.10.340.70">
    <property type="match status" value="1"/>
</dbReference>
<feature type="region of interest" description="Disordered" evidence="7">
    <location>
        <begin position="764"/>
        <end position="785"/>
    </location>
</feature>
<dbReference type="InterPro" id="IPR043502">
    <property type="entry name" value="DNA/RNA_pol_sf"/>
</dbReference>
<dbReference type="GO" id="GO:0015074">
    <property type="term" value="P:DNA integration"/>
    <property type="evidence" value="ECO:0007669"/>
    <property type="project" value="InterPro"/>
</dbReference>
<feature type="region of interest" description="Disordered" evidence="7">
    <location>
        <begin position="206"/>
        <end position="278"/>
    </location>
</feature>
<feature type="compositionally biased region" description="Polar residues" evidence="7">
    <location>
        <begin position="264"/>
        <end position="278"/>
    </location>
</feature>
<dbReference type="Gene3D" id="3.10.10.10">
    <property type="entry name" value="HIV Type 1 Reverse Transcriptase, subunit A, domain 1"/>
    <property type="match status" value="1"/>
</dbReference>
<dbReference type="Gene3D" id="2.40.70.10">
    <property type="entry name" value="Acid Proteases"/>
    <property type="match status" value="1"/>
</dbReference>
<reference evidence="10" key="1">
    <citation type="submission" date="2016-11" db="UniProtKB">
        <authorList>
            <consortium name="WormBaseParasite"/>
        </authorList>
    </citation>
    <scope>IDENTIFICATION</scope>
</reference>
<feature type="region of interest" description="Disordered" evidence="7">
    <location>
        <begin position="363"/>
        <end position="389"/>
    </location>
</feature>
<evidence type="ECO:0000313" key="9">
    <source>
        <dbReference type="Proteomes" id="UP000095282"/>
    </source>
</evidence>
<dbReference type="GO" id="GO:0042575">
    <property type="term" value="C:DNA polymerase complex"/>
    <property type="evidence" value="ECO:0007669"/>
    <property type="project" value="UniProtKB-ARBA"/>
</dbReference>
<keyword evidence="9" id="KW-1185">Reference proteome</keyword>
<dbReference type="SUPFAM" id="SSF50630">
    <property type="entry name" value="Acid proteases"/>
    <property type="match status" value="1"/>
</dbReference>
<feature type="compositionally biased region" description="Basic and acidic residues" evidence="7">
    <location>
        <begin position="206"/>
        <end position="217"/>
    </location>
</feature>
<name>A0A1I7U682_9PELO</name>
<evidence type="ECO:0000256" key="4">
    <source>
        <dbReference type="ARBA" id="ARBA00022759"/>
    </source>
</evidence>
<evidence type="ECO:0000313" key="10">
    <source>
        <dbReference type="WBParaSite" id="Csp11.Scaffold629.g15271.t2"/>
    </source>
</evidence>
<dbReference type="InterPro" id="IPR005312">
    <property type="entry name" value="DUF1759"/>
</dbReference>